<dbReference type="AlphaFoldDB" id="A7EMD4"/>
<keyword evidence="1" id="KW-1133">Transmembrane helix</keyword>
<evidence type="ECO:0000256" key="1">
    <source>
        <dbReference type="SAM" id="Phobius"/>
    </source>
</evidence>
<dbReference type="EMBL" id="CH476628">
    <property type="protein sequence ID" value="EDO04000.1"/>
    <property type="molecule type" value="Genomic_DNA"/>
</dbReference>
<feature type="transmembrane region" description="Helical" evidence="1">
    <location>
        <begin position="28"/>
        <end position="49"/>
    </location>
</feature>
<keyword evidence="3" id="KW-1185">Reference proteome</keyword>
<gene>
    <name evidence="2" type="ORF">SS1G_06482</name>
</gene>
<dbReference type="Proteomes" id="UP000001312">
    <property type="component" value="Unassembled WGS sequence"/>
</dbReference>
<protein>
    <submittedName>
        <fullName evidence="2">Uncharacterized protein</fullName>
    </submittedName>
</protein>
<organism evidence="2 3">
    <name type="scientific">Sclerotinia sclerotiorum (strain ATCC 18683 / 1980 / Ss-1)</name>
    <name type="common">White mold</name>
    <name type="synonym">Whetzelinia sclerotiorum</name>
    <dbReference type="NCBI Taxonomy" id="665079"/>
    <lineage>
        <taxon>Eukaryota</taxon>
        <taxon>Fungi</taxon>
        <taxon>Dikarya</taxon>
        <taxon>Ascomycota</taxon>
        <taxon>Pezizomycotina</taxon>
        <taxon>Leotiomycetes</taxon>
        <taxon>Helotiales</taxon>
        <taxon>Sclerotiniaceae</taxon>
        <taxon>Sclerotinia</taxon>
    </lineage>
</organism>
<evidence type="ECO:0000313" key="3">
    <source>
        <dbReference type="Proteomes" id="UP000001312"/>
    </source>
</evidence>
<name>A7EMD4_SCLS1</name>
<evidence type="ECO:0000313" key="2">
    <source>
        <dbReference type="EMBL" id="EDO04000.1"/>
    </source>
</evidence>
<proteinExistence type="predicted"/>
<dbReference type="KEGG" id="ssl:SS1G_06482"/>
<dbReference type="InParanoid" id="A7EMD4"/>
<keyword evidence="1" id="KW-0472">Membrane</keyword>
<keyword evidence="1" id="KW-0812">Transmembrane</keyword>
<accession>A7EMD4</accession>
<dbReference type="RefSeq" id="XP_001592242.1">
    <property type="nucleotide sequence ID" value="XM_001592192.1"/>
</dbReference>
<sequence length="58" mass="6141">MAHPSPTYKSNARTSISASLASSRVRGLYTILLACLVVTTPSSIIMGSLGTNYSFIHP</sequence>
<dbReference type="GeneID" id="5488611"/>
<reference evidence="3" key="1">
    <citation type="journal article" date="2011" name="PLoS Genet.">
        <title>Genomic analysis of the necrotrophic fungal pathogens Sclerotinia sclerotiorum and Botrytis cinerea.</title>
        <authorList>
            <person name="Amselem J."/>
            <person name="Cuomo C.A."/>
            <person name="van Kan J.A."/>
            <person name="Viaud M."/>
            <person name="Benito E.P."/>
            <person name="Couloux A."/>
            <person name="Coutinho P.M."/>
            <person name="de Vries R.P."/>
            <person name="Dyer P.S."/>
            <person name="Fillinger S."/>
            <person name="Fournier E."/>
            <person name="Gout L."/>
            <person name="Hahn M."/>
            <person name="Kohn L."/>
            <person name="Lapalu N."/>
            <person name="Plummer K.M."/>
            <person name="Pradier J.M."/>
            <person name="Quevillon E."/>
            <person name="Sharon A."/>
            <person name="Simon A."/>
            <person name="ten Have A."/>
            <person name="Tudzynski B."/>
            <person name="Tudzynski P."/>
            <person name="Wincker P."/>
            <person name="Andrew M."/>
            <person name="Anthouard V."/>
            <person name="Beever R.E."/>
            <person name="Beffa R."/>
            <person name="Benoit I."/>
            <person name="Bouzid O."/>
            <person name="Brault B."/>
            <person name="Chen Z."/>
            <person name="Choquer M."/>
            <person name="Collemare J."/>
            <person name="Cotton P."/>
            <person name="Danchin E.G."/>
            <person name="Da Silva C."/>
            <person name="Gautier A."/>
            <person name="Giraud C."/>
            <person name="Giraud T."/>
            <person name="Gonzalez C."/>
            <person name="Grossetete S."/>
            <person name="Guldener U."/>
            <person name="Henrissat B."/>
            <person name="Howlett B.J."/>
            <person name="Kodira C."/>
            <person name="Kretschmer M."/>
            <person name="Lappartient A."/>
            <person name="Leroch M."/>
            <person name="Levis C."/>
            <person name="Mauceli E."/>
            <person name="Neuveglise C."/>
            <person name="Oeser B."/>
            <person name="Pearson M."/>
            <person name="Poulain J."/>
            <person name="Poussereau N."/>
            <person name="Quesneville H."/>
            <person name="Rascle C."/>
            <person name="Schumacher J."/>
            <person name="Segurens B."/>
            <person name="Sexton A."/>
            <person name="Silva E."/>
            <person name="Sirven C."/>
            <person name="Soanes D.M."/>
            <person name="Talbot N.J."/>
            <person name="Templeton M."/>
            <person name="Yandava C."/>
            <person name="Yarden O."/>
            <person name="Zeng Q."/>
            <person name="Rollins J.A."/>
            <person name="Lebrun M.H."/>
            <person name="Dickman M."/>
        </authorList>
    </citation>
    <scope>NUCLEOTIDE SEQUENCE [LARGE SCALE GENOMIC DNA]</scope>
    <source>
        <strain evidence="3">ATCC 18683 / 1980 / Ss-1</strain>
    </source>
</reference>